<keyword evidence="4" id="KW-0540">Nuclease</keyword>
<evidence type="ECO:0000256" key="4">
    <source>
        <dbReference type="ARBA" id="ARBA00022722"/>
    </source>
</evidence>
<organism evidence="13 14">
    <name type="scientific">Actinomadura violacea</name>
    <dbReference type="NCBI Taxonomy" id="2819934"/>
    <lineage>
        <taxon>Bacteria</taxon>
        <taxon>Bacillati</taxon>
        <taxon>Actinomycetota</taxon>
        <taxon>Actinomycetes</taxon>
        <taxon>Streptosporangiales</taxon>
        <taxon>Thermomonosporaceae</taxon>
        <taxon>Actinomadura</taxon>
    </lineage>
</organism>
<keyword evidence="10 11" id="KW-0238">DNA-binding</keyword>
<gene>
    <name evidence="13" type="ORF">J4709_46520</name>
</gene>
<evidence type="ECO:0000256" key="5">
    <source>
        <dbReference type="ARBA" id="ARBA00022741"/>
    </source>
</evidence>
<comment type="subunit">
    <text evidence="3 11">The type I restriction/modification system is composed of three polypeptides R, M and S.</text>
</comment>
<evidence type="ECO:0000256" key="3">
    <source>
        <dbReference type="ARBA" id="ARBA00011296"/>
    </source>
</evidence>
<keyword evidence="5 11" id="KW-0547">Nucleotide-binding</keyword>
<evidence type="ECO:0000256" key="8">
    <source>
        <dbReference type="ARBA" id="ARBA00022801"/>
    </source>
</evidence>
<evidence type="ECO:0000256" key="10">
    <source>
        <dbReference type="ARBA" id="ARBA00023125"/>
    </source>
</evidence>
<dbReference type="InterPro" id="IPR007409">
    <property type="entry name" value="Restrct_endonuc_type1_HsdR_N"/>
</dbReference>
<dbReference type="CDD" id="cd22332">
    <property type="entry name" value="HsdR_N"/>
    <property type="match status" value="1"/>
</dbReference>
<evidence type="ECO:0000256" key="11">
    <source>
        <dbReference type="RuleBase" id="RU364115"/>
    </source>
</evidence>
<comment type="catalytic activity">
    <reaction evidence="1 11">
        <text>Endonucleolytic cleavage of DNA to give random double-stranded fragments with terminal 5'-phosphates, ATP is simultaneously hydrolyzed.</text>
        <dbReference type="EC" id="3.1.21.3"/>
    </reaction>
</comment>
<dbReference type="InterPro" id="IPR055180">
    <property type="entry name" value="HsdR_RecA-like_helicase_dom_2"/>
</dbReference>
<dbReference type="PROSITE" id="PS51192">
    <property type="entry name" value="HELICASE_ATP_BIND_1"/>
    <property type="match status" value="1"/>
</dbReference>
<keyword evidence="6 11" id="KW-0680">Restriction system</keyword>
<evidence type="ECO:0000313" key="13">
    <source>
        <dbReference type="EMBL" id="MBO2465047.1"/>
    </source>
</evidence>
<dbReference type="PANTHER" id="PTHR30195">
    <property type="entry name" value="TYPE I SITE-SPECIFIC DEOXYRIBONUCLEASE PROTEIN SUBUNIT M AND R"/>
    <property type="match status" value="1"/>
</dbReference>
<protein>
    <recommendedName>
        <fullName evidence="11">Type I restriction enzyme endonuclease subunit</fullName>
        <shortName evidence="11">R protein</shortName>
        <ecNumber evidence="11">3.1.21.3</ecNumber>
    </recommendedName>
</protein>
<dbReference type="Gene3D" id="3.90.1570.50">
    <property type="match status" value="1"/>
</dbReference>
<reference evidence="13 14" key="1">
    <citation type="submission" date="2021-03" db="EMBL/GenBank/DDBJ databases">
        <title>Actinomadura violae sp. nov., isolated from lichen in Thailand.</title>
        <authorList>
            <person name="Kanchanasin P."/>
            <person name="Saeng-In P."/>
            <person name="Phongsopitanun W."/>
            <person name="Yuki M."/>
            <person name="Kudo T."/>
            <person name="Ohkuma M."/>
            <person name="Tanasupawat S."/>
        </authorList>
    </citation>
    <scope>NUCLEOTIDE SEQUENCE [LARGE SCALE GENOMIC DNA]</scope>
    <source>
        <strain evidence="13 14">LCR2-06</strain>
    </source>
</reference>
<dbReference type="Gene3D" id="3.40.50.300">
    <property type="entry name" value="P-loop containing nucleotide triphosphate hydrolases"/>
    <property type="match status" value="3"/>
</dbReference>
<dbReference type="PANTHER" id="PTHR30195:SF15">
    <property type="entry name" value="TYPE I RESTRICTION ENZYME HINDI ENDONUCLEASE SUBUNIT"/>
    <property type="match status" value="1"/>
</dbReference>
<keyword evidence="8 11" id="KW-0378">Hydrolase</keyword>
<evidence type="ECO:0000256" key="1">
    <source>
        <dbReference type="ARBA" id="ARBA00000851"/>
    </source>
</evidence>
<dbReference type="SUPFAM" id="SSF52540">
    <property type="entry name" value="P-loop containing nucleoside triphosphate hydrolases"/>
    <property type="match status" value="1"/>
</dbReference>
<name>A0ABS3S7R7_9ACTN</name>
<dbReference type="InterPro" id="IPR027417">
    <property type="entry name" value="P-loop_NTPase"/>
</dbReference>
<dbReference type="EMBL" id="JAGEPF010000041">
    <property type="protein sequence ID" value="MBO2465047.1"/>
    <property type="molecule type" value="Genomic_DNA"/>
</dbReference>
<dbReference type="CDD" id="cd18800">
    <property type="entry name" value="SF2_C_EcoR124I-like"/>
    <property type="match status" value="1"/>
</dbReference>
<dbReference type="CDD" id="cd18030">
    <property type="entry name" value="DEXHc_RE_I_HsdR"/>
    <property type="match status" value="1"/>
</dbReference>
<dbReference type="Pfam" id="PF18766">
    <property type="entry name" value="SWI2_SNF2"/>
    <property type="match status" value="1"/>
</dbReference>
<keyword evidence="9 11" id="KW-0067">ATP-binding</keyword>
<keyword evidence="14" id="KW-1185">Reference proteome</keyword>
<comment type="function">
    <text evidence="11">Subunit R is required for both nuclease and ATPase activities, but not for modification.</text>
</comment>
<comment type="caution">
    <text evidence="13">The sequence shown here is derived from an EMBL/GenBank/DDBJ whole genome shotgun (WGS) entry which is preliminary data.</text>
</comment>
<dbReference type="InterPro" id="IPR014001">
    <property type="entry name" value="Helicase_ATP-bd"/>
</dbReference>
<dbReference type="SMART" id="SM00487">
    <property type="entry name" value="DEXDc"/>
    <property type="match status" value="1"/>
</dbReference>
<dbReference type="EC" id="3.1.21.3" evidence="11"/>
<accession>A0ABS3S7R7</accession>
<proteinExistence type="inferred from homology"/>
<sequence>MTFSEANSVRDLIRDRLVEASSGWMFTAGPALPRKDTDVLIKPLLRDALLRLNPMLAAEPHRADEVIYELRALTLAAGSVGLVRANEDFRRWLLGEHSRPFGPERRHQTVRLVDFEDLSRNTYVLSTEVTFRVGPVERRFDLVLWVNGIPMVVGEAKTATRPGVSWLDGAVQIHEGYEGDVPDFFVPNAFSFATDGRDLRYGAVRAPDESWFPWRSEGCDGPLDSVGRAACELLSPTTLLDIVKHFTVYGTDGRHQKIKVISRQPQYRAGNKIVDRVLAGRPRKGLIWHFQGSGKSLLMLFTAQKLRNHPWLGSPTVLIVVDRIDLDTQITSTFNASDVPNVETATSGAELRDWLGSGQRKIIITTVFKFADADPELSDRDDIVCLVDEAHRTQEGDLGDRMRASLPHAFFFGMTGTPINRTDRNTFRNFGAQEDPGRYLDRYPQSESIADDATLPIHFEPRGTEFTLDPEEIDREFDRLAGTLNEEETKLLTKRTVRMERLFKSSERIRLVCADVVRHFTEHVAAKGFKAQVVVYDKETCGLYKAELDRLIGEDASAVVISKGQGTPGSVQPHLRSKLEEERLLDRFRDPDDPLQIIIVTAKLLTGFDAPILQTMYLDKVMKDHTLLQAICRTNRPYTLGDQEKTHGTVVDYIGVFRHLDRALQFDEAKMQETLTSIRALAAELPAALNACLAFFPGVDRNVEGHDGLVEAQRRLSDLTVRDLFGLEYVRLQRLWEALSPDPELAPYRDDYTWLTQVYQSVKPRDTTGRRVWRRLGAQTRALIDQHLHVDAIRDDLETLVLDAAVAEAMEGAPEQHIDRVQASIGARLRLRAGNPRFASIGERLEALRREYENGQITSLLCLKRLLDLAREIVTLERTIDNDEAGKEALTALFERVHQDRSAPERVGRIVWEIDDIVRSVRWENWQRTGLGDRRVRQALRGVLLKYNLHRDDELFEKAYDYIRQYY</sequence>
<dbReference type="RefSeq" id="WP_208251909.1">
    <property type="nucleotide sequence ID" value="NZ_JAGEPF010000041.1"/>
</dbReference>
<dbReference type="InterPro" id="IPR040980">
    <property type="entry name" value="SWI2_SNF2"/>
</dbReference>
<dbReference type="Proteomes" id="UP000680206">
    <property type="component" value="Unassembled WGS sequence"/>
</dbReference>
<evidence type="ECO:0000256" key="7">
    <source>
        <dbReference type="ARBA" id="ARBA00022759"/>
    </source>
</evidence>
<dbReference type="Pfam" id="PF22679">
    <property type="entry name" value="T1R_D3-like"/>
    <property type="match status" value="1"/>
</dbReference>
<keyword evidence="7" id="KW-0255">Endonuclease</keyword>
<dbReference type="GO" id="GO:0009035">
    <property type="term" value="F:type I site-specific deoxyribonuclease activity"/>
    <property type="evidence" value="ECO:0007669"/>
    <property type="project" value="UniProtKB-EC"/>
</dbReference>
<evidence type="ECO:0000259" key="12">
    <source>
        <dbReference type="PROSITE" id="PS51192"/>
    </source>
</evidence>
<dbReference type="InterPro" id="IPR051268">
    <property type="entry name" value="Type-I_R_enzyme_R_subunit"/>
</dbReference>
<evidence type="ECO:0000256" key="2">
    <source>
        <dbReference type="ARBA" id="ARBA00008598"/>
    </source>
</evidence>
<dbReference type="NCBIfam" id="TIGR00348">
    <property type="entry name" value="hsdR"/>
    <property type="match status" value="1"/>
</dbReference>
<feature type="domain" description="Helicase ATP-binding" evidence="12">
    <location>
        <begin position="276"/>
        <end position="436"/>
    </location>
</feature>
<evidence type="ECO:0000256" key="9">
    <source>
        <dbReference type="ARBA" id="ARBA00022840"/>
    </source>
</evidence>
<evidence type="ECO:0000256" key="6">
    <source>
        <dbReference type="ARBA" id="ARBA00022747"/>
    </source>
</evidence>
<dbReference type="Pfam" id="PF04313">
    <property type="entry name" value="HSDR_N"/>
    <property type="match status" value="1"/>
</dbReference>
<dbReference type="InterPro" id="IPR004473">
    <property type="entry name" value="Restrct_endonuc_typeI_HsdR"/>
</dbReference>
<evidence type="ECO:0000313" key="14">
    <source>
        <dbReference type="Proteomes" id="UP000680206"/>
    </source>
</evidence>
<comment type="similarity">
    <text evidence="2 11">Belongs to the HsdR family.</text>
</comment>